<proteinExistence type="predicted"/>
<evidence type="ECO:0000313" key="2">
    <source>
        <dbReference type="EMBL" id="MCV7390472.1"/>
    </source>
</evidence>
<dbReference type="InterPro" id="IPR051781">
    <property type="entry name" value="Metallo-dep_Hydrolase"/>
</dbReference>
<dbReference type="PANTHER" id="PTHR43135">
    <property type="entry name" value="ALPHA-D-RIBOSE 1-METHYLPHOSPHONATE 5-TRIPHOSPHATE DIPHOSPHATASE"/>
    <property type="match status" value="1"/>
</dbReference>
<name>A0AAW5T7U6_9MYCO</name>
<dbReference type="Gene3D" id="2.30.40.10">
    <property type="entry name" value="Urease, subunit C, domain 1"/>
    <property type="match status" value="1"/>
</dbReference>
<dbReference type="Gene3D" id="3.20.20.140">
    <property type="entry name" value="Metal-dependent hydrolases"/>
    <property type="match status" value="1"/>
</dbReference>
<dbReference type="SUPFAM" id="SSF51556">
    <property type="entry name" value="Metallo-dependent hydrolases"/>
    <property type="match status" value="1"/>
</dbReference>
<sequence length="440" mass="48766">MNVENNFALLSVTVVDGRGGDPVPGQAVVVRDGRIESVVPMAQYRRCDDITELDLDGHYVMPGLIDAHVHLSGGRAQIDDQELGVIAEPKLMRAVRSVYEAQQLLKRGFTTVRDISWNGLYLKRLFFEQQIPGPKVIACGPGLTRTGGHADLFQFTPEYVRENGVWGLVADGRDEIVKAVRFLLREGADAIKIWASGGDNWPHDRNGDVHYSLEEMRAAVEEAHRQKGTIVLCHAENREAIQMAVDAGCDTIEHGEDIDEQLAHQMARQGTILVPTLQLIVNWYRDFIPVGEAAQPKVRPDAFLYRDHYHHHDEAFGEEYSTRAVESFQTAKAAGVKIALGSDTVYEPLTKYGEYSALEFRALVQHGLTTSEAITAATLTGSEAVGMSHVLGTVEPGKLADLLVLRRDPTEDPMVIYDASNIYLTFCDGRLTVENGQFVW</sequence>
<dbReference type="RefSeq" id="WP_036446741.1">
    <property type="nucleotide sequence ID" value="NZ_JACKVC010000018.1"/>
</dbReference>
<dbReference type="CDD" id="cd01299">
    <property type="entry name" value="Met_dep_hydrolase_A"/>
    <property type="match status" value="1"/>
</dbReference>
<reference evidence="2" key="2">
    <citation type="journal article" date="2022" name="BMC Genomics">
        <title>Comparative genome analysis of mycobacteria focusing on tRNA and non-coding RNA.</title>
        <authorList>
            <person name="Behra P.R.K."/>
            <person name="Pettersson B.M.F."/>
            <person name="Ramesh M."/>
            <person name="Das S."/>
            <person name="Dasgupta S."/>
            <person name="Kirsebom L.A."/>
        </authorList>
    </citation>
    <scope>NUCLEOTIDE SEQUENCE</scope>
    <source>
        <strain evidence="2">DSM 44242</strain>
    </source>
</reference>
<gene>
    <name evidence="2" type="ORF">H5P34_20640</name>
</gene>
<reference evidence="2" key="1">
    <citation type="submission" date="2020-07" db="EMBL/GenBank/DDBJ databases">
        <authorList>
            <person name="Pettersson B.M.F."/>
            <person name="Behra P.R.K."/>
            <person name="Ramesh M."/>
            <person name="Das S."/>
            <person name="Dasgupta S."/>
            <person name="Kirsebom L.A."/>
        </authorList>
    </citation>
    <scope>NUCLEOTIDE SEQUENCE</scope>
    <source>
        <strain evidence="2">DSM 44242</strain>
    </source>
</reference>
<dbReference type="AlphaFoldDB" id="A0AAW5T7U6"/>
<dbReference type="EMBL" id="JACKVC010000018">
    <property type="protein sequence ID" value="MCV7390472.1"/>
    <property type="molecule type" value="Genomic_DNA"/>
</dbReference>
<accession>A0AAW5T7U6</accession>
<dbReference type="InterPro" id="IPR006680">
    <property type="entry name" value="Amidohydro-rel"/>
</dbReference>
<dbReference type="PANTHER" id="PTHR43135:SF3">
    <property type="entry name" value="ALPHA-D-RIBOSE 1-METHYLPHOSPHONATE 5-TRIPHOSPHATE DIPHOSPHATASE"/>
    <property type="match status" value="1"/>
</dbReference>
<dbReference type="Proteomes" id="UP001141659">
    <property type="component" value="Unassembled WGS sequence"/>
</dbReference>
<comment type="caution">
    <text evidence="2">The sequence shown here is derived from an EMBL/GenBank/DDBJ whole genome shotgun (WGS) entry which is preliminary data.</text>
</comment>
<dbReference type="InterPro" id="IPR057744">
    <property type="entry name" value="OTAase-like"/>
</dbReference>
<dbReference type="InterPro" id="IPR011059">
    <property type="entry name" value="Metal-dep_hydrolase_composite"/>
</dbReference>
<evidence type="ECO:0000259" key="1">
    <source>
        <dbReference type="Pfam" id="PF01979"/>
    </source>
</evidence>
<dbReference type="Pfam" id="PF01979">
    <property type="entry name" value="Amidohydro_1"/>
    <property type="match status" value="1"/>
</dbReference>
<dbReference type="GO" id="GO:0016810">
    <property type="term" value="F:hydrolase activity, acting on carbon-nitrogen (but not peptide) bonds"/>
    <property type="evidence" value="ECO:0007669"/>
    <property type="project" value="InterPro"/>
</dbReference>
<evidence type="ECO:0000313" key="3">
    <source>
        <dbReference type="Proteomes" id="UP001141659"/>
    </source>
</evidence>
<protein>
    <submittedName>
        <fullName evidence="2">Amidohydrolase family protein</fullName>
    </submittedName>
</protein>
<dbReference type="InterPro" id="IPR032466">
    <property type="entry name" value="Metal_Hydrolase"/>
</dbReference>
<feature type="domain" description="Amidohydrolase-related" evidence="1">
    <location>
        <begin position="59"/>
        <end position="431"/>
    </location>
</feature>
<organism evidence="2 3">
    <name type="scientific">Mycolicibacterium porcinum</name>
    <dbReference type="NCBI Taxonomy" id="39693"/>
    <lineage>
        <taxon>Bacteria</taxon>
        <taxon>Bacillati</taxon>
        <taxon>Actinomycetota</taxon>
        <taxon>Actinomycetes</taxon>
        <taxon>Mycobacteriales</taxon>
        <taxon>Mycobacteriaceae</taxon>
        <taxon>Mycolicibacterium</taxon>
    </lineage>
</organism>
<dbReference type="SUPFAM" id="SSF51338">
    <property type="entry name" value="Composite domain of metallo-dependent hydrolases"/>
    <property type="match status" value="1"/>
</dbReference>